<proteinExistence type="predicted"/>
<dbReference type="InterPro" id="IPR013785">
    <property type="entry name" value="Aldolase_TIM"/>
</dbReference>
<dbReference type="InterPro" id="IPR013132">
    <property type="entry name" value="PseI/NeuA/B-like_N"/>
</dbReference>
<keyword evidence="3" id="KW-1185">Reference proteome</keyword>
<dbReference type="PANTHER" id="PTHR42966:SF2">
    <property type="entry name" value="PSEUDAMINIC ACID SYNTHASE"/>
    <property type="match status" value="1"/>
</dbReference>
<evidence type="ECO:0000313" key="2">
    <source>
        <dbReference type="EMBL" id="UXD88258.1"/>
    </source>
</evidence>
<dbReference type="Pfam" id="PF08666">
    <property type="entry name" value="SAF"/>
    <property type="match status" value="1"/>
</dbReference>
<dbReference type="InterPro" id="IPR036732">
    <property type="entry name" value="AFP_Neu5c_C_sf"/>
</dbReference>
<evidence type="ECO:0000259" key="1">
    <source>
        <dbReference type="PROSITE" id="PS50844"/>
    </source>
</evidence>
<keyword evidence="2" id="KW-0808">Transferase</keyword>
<reference evidence="3" key="1">
    <citation type="submission" date="2020-06" db="EMBL/GenBank/DDBJ databases">
        <title>Thalassolituus marinus alknpb1M-1, a hydrocarbon-degrading bacterium isolated from the deep-sea overlying water using an in-situ strategy from the South China Sea basin.</title>
        <authorList>
            <person name="Dong C."/>
            <person name="Chen Y."/>
            <person name="Shao Z."/>
        </authorList>
    </citation>
    <scope>NUCLEOTIDE SEQUENCE [LARGE SCALE GENOMIC DNA]</scope>
    <source>
        <strain evidence="3">alknpb1M-1</strain>
    </source>
</reference>
<dbReference type="NCBIfam" id="TIGR03586">
    <property type="entry name" value="PseI"/>
    <property type="match status" value="1"/>
</dbReference>
<accession>A0ABY6ABM6</accession>
<dbReference type="Pfam" id="PF03102">
    <property type="entry name" value="NeuB"/>
    <property type="match status" value="1"/>
</dbReference>
<dbReference type="Proteomes" id="UP001065322">
    <property type="component" value="Chromosome"/>
</dbReference>
<organism evidence="2 3">
    <name type="scientific">Thalassolituus hydrocarboniclasticus</name>
    <dbReference type="NCBI Taxonomy" id="2742796"/>
    <lineage>
        <taxon>Bacteria</taxon>
        <taxon>Pseudomonadati</taxon>
        <taxon>Pseudomonadota</taxon>
        <taxon>Gammaproteobacteria</taxon>
        <taxon>Oceanospirillales</taxon>
        <taxon>Oceanospirillaceae</taxon>
        <taxon>Thalassolituus</taxon>
    </lineage>
</organism>
<dbReference type="EC" id="2.5.1.97" evidence="2"/>
<dbReference type="EMBL" id="CP054475">
    <property type="protein sequence ID" value="UXD88258.1"/>
    <property type="molecule type" value="Genomic_DNA"/>
</dbReference>
<dbReference type="Gene3D" id="3.90.1210.10">
    <property type="entry name" value="Antifreeze-like/N-acetylneuraminic acid synthase C-terminal domain"/>
    <property type="match status" value="1"/>
</dbReference>
<feature type="domain" description="AFP-like" evidence="1">
    <location>
        <begin position="287"/>
        <end position="343"/>
    </location>
</feature>
<dbReference type="GO" id="GO:0016740">
    <property type="term" value="F:transferase activity"/>
    <property type="evidence" value="ECO:0007669"/>
    <property type="project" value="UniProtKB-KW"/>
</dbReference>
<dbReference type="SUPFAM" id="SSF51569">
    <property type="entry name" value="Aldolase"/>
    <property type="match status" value="1"/>
</dbReference>
<dbReference type="PROSITE" id="PS50844">
    <property type="entry name" value="AFP_LIKE"/>
    <property type="match status" value="1"/>
</dbReference>
<protein>
    <submittedName>
        <fullName evidence="2">Pseudaminic acid synthase</fullName>
        <ecNumber evidence="2">2.5.1.97</ecNumber>
    </submittedName>
</protein>
<dbReference type="SUPFAM" id="SSF51269">
    <property type="entry name" value="AFP III-like domain"/>
    <property type="match status" value="1"/>
</dbReference>
<dbReference type="InterPro" id="IPR006190">
    <property type="entry name" value="SAF_AFP_Neu5Ac"/>
</dbReference>
<dbReference type="PANTHER" id="PTHR42966">
    <property type="entry name" value="N-ACETYLNEURAMINATE SYNTHASE"/>
    <property type="match status" value="1"/>
</dbReference>
<dbReference type="Gene3D" id="3.20.20.70">
    <property type="entry name" value="Aldolase class I"/>
    <property type="match status" value="1"/>
</dbReference>
<gene>
    <name evidence="2" type="primary">pseI</name>
    <name evidence="2" type="ORF">HUF19_12860</name>
</gene>
<dbReference type="InterPro" id="IPR057736">
    <property type="entry name" value="SAF_PseI/NeuA/NeuB"/>
</dbReference>
<dbReference type="CDD" id="cd11615">
    <property type="entry name" value="SAF_NeuB_like"/>
    <property type="match status" value="1"/>
</dbReference>
<evidence type="ECO:0000313" key="3">
    <source>
        <dbReference type="Proteomes" id="UP001065322"/>
    </source>
</evidence>
<dbReference type="RefSeq" id="WP_260996998.1">
    <property type="nucleotide sequence ID" value="NZ_CP054475.1"/>
</dbReference>
<dbReference type="SMART" id="SM00858">
    <property type="entry name" value="SAF"/>
    <property type="match status" value="1"/>
</dbReference>
<dbReference type="InterPro" id="IPR013974">
    <property type="entry name" value="SAF"/>
</dbReference>
<dbReference type="InterPro" id="IPR051690">
    <property type="entry name" value="PseI-like"/>
</dbReference>
<dbReference type="InterPro" id="IPR020030">
    <property type="entry name" value="Pseudaminic_synth_PseI"/>
</dbReference>
<sequence>MNINNQIIGADQPPYIIAEMSNNHMQDMDRAKAIIDAAMNAGADAVKIQTYDADSLTIDCDLDDFIIKDPLWAGQSYYQLYKNIAAPKSWTQELFRYARQQGVTLFSSPFDKEAVRILEEVNCPAYKIASFEAQDPELLAHVARTGKPVLVSTGVSNWNEIQETLLWLRQAGAQDLVFLHCISSYPASEADMNLNVLKRLATLPVITGLSDHSLGNTAVLGAVALGARVIEKHFTLQRSDGGPDAEFSLEPEEFKSMAVQARALFQALGSDRIIDAPSRQGNQHSRSVYCVKDIKAGERISADNVRVIRPGFGLKPKHLPDVIGKKARADIARGTAMSWELLE</sequence>
<name>A0ABY6ABM6_9GAMM</name>